<accession>A0ABR2L1J4</accession>
<proteinExistence type="predicted"/>
<reference evidence="1 2" key="1">
    <citation type="submission" date="2024-04" db="EMBL/GenBank/DDBJ databases">
        <title>Tritrichomonas musculus Genome.</title>
        <authorList>
            <person name="Alves-Ferreira E."/>
            <person name="Grigg M."/>
            <person name="Lorenzi H."/>
            <person name="Galac M."/>
        </authorList>
    </citation>
    <scope>NUCLEOTIDE SEQUENCE [LARGE SCALE GENOMIC DNA]</scope>
    <source>
        <strain evidence="1 2">EAF2021</strain>
    </source>
</reference>
<evidence type="ECO:0000313" key="2">
    <source>
        <dbReference type="Proteomes" id="UP001470230"/>
    </source>
</evidence>
<sequence length="914" mass="108807">MSFNLKYLHLFGFQDISVNDLQNENNENNEKIIKIAGTESSIVLSFSKSKDEKMIVEKIKDEKFSTYEKNYLILCRFFDCLRIITLLYREYRKKILFHYVKLGFIHDNEAVPSFELCVIHQLYPKEKNFQSFKQKGKVLTQRKTIAGDITDQLIFLFYHDIKLLNLKELINFWSFNFDDNFLISPSSKSYELNIIPLFGNFEDNEGLTSFENNLTDSLFNKCGNSKEIFLKIVKEHLNDHQNCERKKNKCLFLNELSLLNNGKKKIADIVQEKKDSWLKKKQEYVFDLFLEKEKENAMKEKLSEVFNDSPFDLLQKEINYDVFDVDTIYKYLLHFDQYASMKINNSSQKSSEDFSKELKENYCDYFSIQRSESSNKLDEHWKYVFTFLKNAHAKNSKDDNFINYYKKLKEGKIKNVKDIVNNNFISVHKSLKELITNLNDFEKELNLNDEKTQSKLKKIKSHSFEIIESYGAFYNYLGKTLFWIIQMKYDKHFKIDIFNLMTKSFEISAVSSFNSDSFYQLSRIYKSNRNRIKYYLYKNLYISDEKKYKFNLYMAALLFNQKAINESIKQLIEEEKYTNADYISKFIDRNNYEGLFSRIKLWEKIGVDNCAIYYLQFANYSINSSIENKRFEIVYYILLGRVRFFQLLFSKFNYIIDLDINSDEYNIFFYEISKLVFKNENVQNGAKSEYVTQENFNKNTLSFKIPFLCKFYKPFFDEFSISKIDFLEQIEDVKIKAKIRELSLEAERILCLFEIFDIKSQNKSNSGNNDSSVFDRLLNLLETYHYYPASFDLCQLSIEILKYINNKDQNSNFWIDNEKIKFIAPKGIDLNSSFIDFANRFFLISFNNSSYNIIKGKKSIDLGRGKIKTSKKENLGQCYELNEIEKFFSDNQINFLRNFIIDVDIESDENANKS</sequence>
<dbReference type="EMBL" id="JAPFFF010000002">
    <property type="protein sequence ID" value="KAK8896105.1"/>
    <property type="molecule type" value="Genomic_DNA"/>
</dbReference>
<gene>
    <name evidence="1" type="ORF">M9Y10_013996</name>
</gene>
<name>A0ABR2L1J4_9EUKA</name>
<protein>
    <submittedName>
        <fullName evidence="1">Uncharacterized protein</fullName>
    </submittedName>
</protein>
<comment type="caution">
    <text evidence="1">The sequence shown here is derived from an EMBL/GenBank/DDBJ whole genome shotgun (WGS) entry which is preliminary data.</text>
</comment>
<dbReference type="Proteomes" id="UP001470230">
    <property type="component" value="Unassembled WGS sequence"/>
</dbReference>
<evidence type="ECO:0000313" key="1">
    <source>
        <dbReference type="EMBL" id="KAK8896105.1"/>
    </source>
</evidence>
<organism evidence="1 2">
    <name type="scientific">Tritrichomonas musculus</name>
    <dbReference type="NCBI Taxonomy" id="1915356"/>
    <lineage>
        <taxon>Eukaryota</taxon>
        <taxon>Metamonada</taxon>
        <taxon>Parabasalia</taxon>
        <taxon>Tritrichomonadida</taxon>
        <taxon>Tritrichomonadidae</taxon>
        <taxon>Tritrichomonas</taxon>
    </lineage>
</organism>
<keyword evidence="2" id="KW-1185">Reference proteome</keyword>